<gene>
    <name evidence="4" type="ORF">KL86CLO1_11773</name>
</gene>
<dbReference type="SUPFAM" id="SSF55729">
    <property type="entry name" value="Acyl-CoA N-acyltransferases (Nat)"/>
    <property type="match status" value="1"/>
</dbReference>
<protein>
    <recommendedName>
        <fullName evidence="3">N-acetyltransferase domain-containing protein</fullName>
    </recommendedName>
</protein>
<sequence>MKIRTLQSADYPQVLAMIQQLHAIHVKHRPDIFGDTSEALPKEEFQARLLEENILSVVAEREDGALLGVCLAEWRERTSDDPPWKGEKLAYIKDLYVQETCRKGGIGHTLMEEVSRRAQNAGADCVELQVVLMPDGAFDFYQKIGFAPKTCSMRYQFKKKGERDNDTI</sequence>
<evidence type="ECO:0000256" key="2">
    <source>
        <dbReference type="ARBA" id="ARBA00023315"/>
    </source>
</evidence>
<reference evidence="4" key="1">
    <citation type="submission" date="2016-04" db="EMBL/GenBank/DDBJ databases">
        <authorList>
            <person name="Evans L.H."/>
            <person name="Alamgir A."/>
            <person name="Owens N."/>
            <person name="Weber N.D."/>
            <person name="Virtaneva K."/>
            <person name="Barbian K."/>
            <person name="Babar A."/>
            <person name="Rosenke K."/>
        </authorList>
    </citation>
    <scope>NUCLEOTIDE SEQUENCE</scope>
    <source>
        <strain evidence="4">86</strain>
    </source>
</reference>
<dbReference type="Gene3D" id="3.40.630.30">
    <property type="match status" value="1"/>
</dbReference>
<organism evidence="4">
    <name type="scientific">uncultured Eubacteriales bacterium</name>
    <dbReference type="NCBI Taxonomy" id="172733"/>
    <lineage>
        <taxon>Bacteria</taxon>
        <taxon>Bacillati</taxon>
        <taxon>Bacillota</taxon>
        <taxon>Clostridia</taxon>
        <taxon>Eubacteriales</taxon>
        <taxon>environmental samples</taxon>
    </lineage>
</organism>
<evidence type="ECO:0000259" key="3">
    <source>
        <dbReference type="PROSITE" id="PS51186"/>
    </source>
</evidence>
<dbReference type="GO" id="GO:0016747">
    <property type="term" value="F:acyltransferase activity, transferring groups other than amino-acyl groups"/>
    <property type="evidence" value="ECO:0007669"/>
    <property type="project" value="InterPro"/>
</dbReference>
<dbReference type="EMBL" id="FLUN01000001">
    <property type="protein sequence ID" value="SBW03392.1"/>
    <property type="molecule type" value="Genomic_DNA"/>
</dbReference>
<accession>A0A212JVG9</accession>
<proteinExistence type="predicted"/>
<evidence type="ECO:0000256" key="1">
    <source>
        <dbReference type="ARBA" id="ARBA00022679"/>
    </source>
</evidence>
<dbReference type="CDD" id="cd04301">
    <property type="entry name" value="NAT_SF"/>
    <property type="match status" value="1"/>
</dbReference>
<dbReference type="InterPro" id="IPR016181">
    <property type="entry name" value="Acyl_CoA_acyltransferase"/>
</dbReference>
<dbReference type="InterPro" id="IPR000182">
    <property type="entry name" value="GNAT_dom"/>
</dbReference>
<evidence type="ECO:0000313" key="4">
    <source>
        <dbReference type="EMBL" id="SBW03392.1"/>
    </source>
</evidence>
<name>A0A212JVG9_9FIRM</name>
<dbReference type="AlphaFoldDB" id="A0A212JVG9"/>
<dbReference type="InterPro" id="IPR050832">
    <property type="entry name" value="Bact_Acetyltransf"/>
</dbReference>
<keyword evidence="1" id="KW-0808">Transferase</keyword>
<keyword evidence="2" id="KW-0012">Acyltransferase</keyword>
<feature type="domain" description="N-acetyltransferase" evidence="3">
    <location>
        <begin position="1"/>
        <end position="168"/>
    </location>
</feature>
<dbReference type="PANTHER" id="PTHR43877">
    <property type="entry name" value="AMINOALKYLPHOSPHONATE N-ACETYLTRANSFERASE-RELATED-RELATED"/>
    <property type="match status" value="1"/>
</dbReference>
<dbReference type="Pfam" id="PF00583">
    <property type="entry name" value="Acetyltransf_1"/>
    <property type="match status" value="1"/>
</dbReference>
<dbReference type="PROSITE" id="PS51186">
    <property type="entry name" value="GNAT"/>
    <property type="match status" value="1"/>
</dbReference>